<evidence type="ECO:0000256" key="1">
    <source>
        <dbReference type="SAM" id="Coils"/>
    </source>
</evidence>
<accession>A0A2J7R469</accession>
<sequence>MKEIIKLVQTERINNAQTWQKEAEAKVQNLNVELKKLESRNEGHFSQLNSEVNAIKLQLFGCTTVGCSPTSFPPNDNASVDPGQSSSESAHVNSNTTTENVRTTHGVPCNCNESVHANVSDSRGLLVSSNVSPHAHGSCLNPTELSLPYFDDRGKINAMYHLKQLDEYFALKGVPKEMQLAIALRSITDPTVKDWVSAVSHTLHDYSQFKSAFADAYWNQVTQGNVRKSIYQDKYNKQNGLTLSGHFLKYAVLASYLRPKMSDVELINALMSHFALHIQRSFASVQVTSIQDAVNFLQRLESIEGNDSYQDSNRVPKSQETQNPHGLQPYHGYNRYKGNNNFVRQTFVSRPNEYNQRGRNWRGNRQYAEQNYGRHREVDHRSSSANRQVLDPNAPPYAGQVSRDDRVNNAPDNENNRRSEN</sequence>
<feature type="coiled-coil region" evidence="1">
    <location>
        <begin position="20"/>
        <end position="47"/>
    </location>
</feature>
<keyword evidence="4" id="KW-1185">Reference proteome</keyword>
<reference evidence="3 4" key="1">
    <citation type="submission" date="2017-12" db="EMBL/GenBank/DDBJ databases">
        <title>Hemimetabolous genomes reveal molecular basis of termite eusociality.</title>
        <authorList>
            <person name="Harrison M.C."/>
            <person name="Jongepier E."/>
            <person name="Robertson H.M."/>
            <person name="Arning N."/>
            <person name="Bitard-Feildel T."/>
            <person name="Chao H."/>
            <person name="Childers C.P."/>
            <person name="Dinh H."/>
            <person name="Doddapaneni H."/>
            <person name="Dugan S."/>
            <person name="Gowin J."/>
            <person name="Greiner C."/>
            <person name="Han Y."/>
            <person name="Hu H."/>
            <person name="Hughes D.S.T."/>
            <person name="Huylmans A.-K."/>
            <person name="Kemena C."/>
            <person name="Kremer L.P.M."/>
            <person name="Lee S.L."/>
            <person name="Lopez-Ezquerra A."/>
            <person name="Mallet L."/>
            <person name="Monroy-Kuhn J.M."/>
            <person name="Moser A."/>
            <person name="Murali S.C."/>
            <person name="Muzny D.M."/>
            <person name="Otani S."/>
            <person name="Piulachs M.-D."/>
            <person name="Poelchau M."/>
            <person name="Qu J."/>
            <person name="Schaub F."/>
            <person name="Wada-Katsumata A."/>
            <person name="Worley K.C."/>
            <person name="Xie Q."/>
            <person name="Ylla G."/>
            <person name="Poulsen M."/>
            <person name="Gibbs R.A."/>
            <person name="Schal C."/>
            <person name="Richards S."/>
            <person name="Belles X."/>
            <person name="Korb J."/>
            <person name="Bornberg-Bauer E."/>
        </authorList>
    </citation>
    <scope>NUCLEOTIDE SEQUENCE [LARGE SCALE GENOMIC DNA]</scope>
    <source>
        <tissue evidence="3">Whole body</tissue>
    </source>
</reference>
<comment type="caution">
    <text evidence="3">The sequence shown here is derived from an EMBL/GenBank/DDBJ whole genome shotgun (WGS) entry which is preliminary data.</text>
</comment>
<proteinExistence type="predicted"/>
<feature type="compositionally biased region" description="Polar residues" evidence="2">
    <location>
        <begin position="73"/>
        <end position="103"/>
    </location>
</feature>
<keyword evidence="1" id="KW-0175">Coiled coil</keyword>
<protein>
    <submittedName>
        <fullName evidence="3">Uncharacterized protein</fullName>
    </submittedName>
</protein>
<organism evidence="3 4">
    <name type="scientific">Cryptotermes secundus</name>
    <dbReference type="NCBI Taxonomy" id="105785"/>
    <lineage>
        <taxon>Eukaryota</taxon>
        <taxon>Metazoa</taxon>
        <taxon>Ecdysozoa</taxon>
        <taxon>Arthropoda</taxon>
        <taxon>Hexapoda</taxon>
        <taxon>Insecta</taxon>
        <taxon>Pterygota</taxon>
        <taxon>Neoptera</taxon>
        <taxon>Polyneoptera</taxon>
        <taxon>Dictyoptera</taxon>
        <taxon>Blattodea</taxon>
        <taxon>Blattoidea</taxon>
        <taxon>Termitoidae</taxon>
        <taxon>Kalotermitidae</taxon>
        <taxon>Cryptotermitinae</taxon>
        <taxon>Cryptotermes</taxon>
    </lineage>
</organism>
<gene>
    <name evidence="3" type="ORF">B7P43_G18253</name>
</gene>
<feature type="region of interest" description="Disordered" evidence="2">
    <location>
        <begin position="307"/>
        <end position="330"/>
    </location>
</feature>
<dbReference type="Proteomes" id="UP000235965">
    <property type="component" value="Unassembled WGS sequence"/>
</dbReference>
<dbReference type="EMBL" id="NEVH01007661">
    <property type="protein sequence ID" value="PNF35641.1"/>
    <property type="molecule type" value="Genomic_DNA"/>
</dbReference>
<feature type="region of interest" description="Disordered" evidence="2">
    <location>
        <begin position="73"/>
        <end position="105"/>
    </location>
</feature>
<dbReference type="AlphaFoldDB" id="A0A2J7R469"/>
<evidence type="ECO:0000313" key="4">
    <source>
        <dbReference type="Proteomes" id="UP000235965"/>
    </source>
</evidence>
<evidence type="ECO:0000313" key="3">
    <source>
        <dbReference type="EMBL" id="PNF35641.1"/>
    </source>
</evidence>
<feature type="compositionally biased region" description="Basic and acidic residues" evidence="2">
    <location>
        <begin position="372"/>
        <end position="382"/>
    </location>
</feature>
<feature type="region of interest" description="Disordered" evidence="2">
    <location>
        <begin position="372"/>
        <end position="421"/>
    </location>
</feature>
<dbReference type="InParanoid" id="A0A2J7R469"/>
<dbReference type="OrthoDB" id="7697273at2759"/>
<feature type="compositionally biased region" description="Polar residues" evidence="2">
    <location>
        <begin position="307"/>
        <end position="325"/>
    </location>
</feature>
<dbReference type="STRING" id="105785.A0A2J7R469"/>
<name>A0A2J7R469_9NEOP</name>
<evidence type="ECO:0000256" key="2">
    <source>
        <dbReference type="SAM" id="MobiDB-lite"/>
    </source>
</evidence>